<evidence type="ECO:0000259" key="1">
    <source>
        <dbReference type="PROSITE" id="PS51186"/>
    </source>
</evidence>
<dbReference type="Gene3D" id="3.40.630.30">
    <property type="match status" value="1"/>
</dbReference>
<evidence type="ECO:0000313" key="3">
    <source>
        <dbReference type="Proteomes" id="UP000306719"/>
    </source>
</evidence>
<comment type="caution">
    <text evidence="2">The sequence shown here is derived from an EMBL/GenBank/DDBJ whole genome shotgun (WGS) entry which is preliminary data.</text>
</comment>
<dbReference type="InterPro" id="IPR000182">
    <property type="entry name" value="GNAT_dom"/>
</dbReference>
<reference evidence="2 3" key="1">
    <citation type="submission" date="2018-01" db="EMBL/GenBank/DDBJ databases">
        <authorList>
            <person name="Paulsen S."/>
            <person name="Gram L.K."/>
        </authorList>
    </citation>
    <scope>NUCLEOTIDE SEQUENCE [LARGE SCALE GENOMIC DNA]</scope>
    <source>
        <strain evidence="2 3">S2599</strain>
    </source>
</reference>
<dbReference type="PANTHER" id="PTHR43451:SF1">
    <property type="entry name" value="ACETYLTRANSFERASE"/>
    <property type="match status" value="1"/>
</dbReference>
<accession>A0A5S3X3Q1</accession>
<dbReference type="PANTHER" id="PTHR43451">
    <property type="entry name" value="ACETYLTRANSFERASE (GNAT) FAMILY PROTEIN"/>
    <property type="match status" value="1"/>
</dbReference>
<feature type="domain" description="N-acetyltransferase" evidence="1">
    <location>
        <begin position="1"/>
        <end position="153"/>
    </location>
</feature>
<reference evidence="3" key="2">
    <citation type="submission" date="2019-06" db="EMBL/GenBank/DDBJ databases">
        <title>Co-occurence of chitin degradation, pigmentation and bioactivity in marine Pseudoalteromonas.</title>
        <authorList>
            <person name="Sonnenschein E.C."/>
            <person name="Bech P.K."/>
        </authorList>
    </citation>
    <scope>NUCLEOTIDE SEQUENCE [LARGE SCALE GENOMIC DNA]</scope>
    <source>
        <strain evidence="3">S2599</strain>
    </source>
</reference>
<evidence type="ECO:0000313" key="2">
    <source>
        <dbReference type="EMBL" id="TMP39093.1"/>
    </source>
</evidence>
<gene>
    <name evidence="2" type="ORF">CWB98_03920</name>
</gene>
<dbReference type="RefSeq" id="WP_138543663.1">
    <property type="nucleotide sequence ID" value="NZ_PNCJ01000006.1"/>
</dbReference>
<keyword evidence="2" id="KW-0808">Transferase</keyword>
<dbReference type="InterPro" id="IPR052564">
    <property type="entry name" value="N-acetyltrans/Recomb-assoc"/>
</dbReference>
<dbReference type="EMBL" id="PNCJ01000006">
    <property type="protein sequence ID" value="TMP39093.1"/>
    <property type="molecule type" value="Genomic_DNA"/>
</dbReference>
<dbReference type="GO" id="GO:0016747">
    <property type="term" value="F:acyltransferase activity, transferring groups other than amino-acyl groups"/>
    <property type="evidence" value="ECO:0007669"/>
    <property type="project" value="InterPro"/>
</dbReference>
<dbReference type="AlphaFoldDB" id="A0A5S3X3Q1"/>
<sequence length="153" mass="17540">MDIRRYQSSWAREITDLFHSAVHAIAEEDYTQAQKALWAPTPPDYAFWSKRLANKRPWVAVLNGRVAGFVELDDDGHIDCAYTHPEFQGQGIASALYRKLEAQAKTRGLTRLYVEASIPARPFFATRGFAMVKRNEIVRQGVTLINYTMEKYL</sequence>
<dbReference type="SUPFAM" id="SSF55729">
    <property type="entry name" value="Acyl-CoA N-acyltransferases (Nat)"/>
    <property type="match status" value="1"/>
</dbReference>
<proteinExistence type="predicted"/>
<protein>
    <submittedName>
        <fullName evidence="2">Histone acetyltransferase</fullName>
    </submittedName>
</protein>
<organism evidence="2 3">
    <name type="scientific">Pseudoalteromonas rubra</name>
    <dbReference type="NCBI Taxonomy" id="43658"/>
    <lineage>
        <taxon>Bacteria</taxon>
        <taxon>Pseudomonadati</taxon>
        <taxon>Pseudomonadota</taxon>
        <taxon>Gammaproteobacteria</taxon>
        <taxon>Alteromonadales</taxon>
        <taxon>Pseudoalteromonadaceae</taxon>
        <taxon>Pseudoalteromonas</taxon>
    </lineage>
</organism>
<dbReference type="PROSITE" id="PS51186">
    <property type="entry name" value="GNAT"/>
    <property type="match status" value="1"/>
</dbReference>
<name>A0A5S3X3Q1_9GAMM</name>
<dbReference type="InterPro" id="IPR016181">
    <property type="entry name" value="Acyl_CoA_acyltransferase"/>
</dbReference>
<dbReference type="OrthoDB" id="5355033at2"/>
<dbReference type="CDD" id="cd04301">
    <property type="entry name" value="NAT_SF"/>
    <property type="match status" value="1"/>
</dbReference>
<dbReference type="Pfam" id="PF13673">
    <property type="entry name" value="Acetyltransf_10"/>
    <property type="match status" value="1"/>
</dbReference>
<dbReference type="Proteomes" id="UP000306719">
    <property type="component" value="Unassembled WGS sequence"/>
</dbReference>